<evidence type="ECO:0000313" key="2">
    <source>
        <dbReference type="Proteomes" id="UP000245474"/>
    </source>
</evidence>
<accession>A0A2U2N6Y0</accession>
<keyword evidence="2" id="KW-1185">Reference proteome</keyword>
<organism evidence="1 2">
    <name type="scientific">Sediminicurvatus halobius</name>
    <dbReference type="NCBI Taxonomy" id="2182432"/>
    <lineage>
        <taxon>Bacteria</taxon>
        <taxon>Pseudomonadati</taxon>
        <taxon>Pseudomonadota</taxon>
        <taxon>Gammaproteobacteria</taxon>
        <taxon>Chromatiales</taxon>
        <taxon>Ectothiorhodospiraceae</taxon>
        <taxon>Sediminicurvatus</taxon>
    </lineage>
</organism>
<dbReference type="RefSeq" id="WP_109676492.1">
    <property type="nucleotide sequence ID" value="NZ_CP086615.1"/>
</dbReference>
<dbReference type="Proteomes" id="UP000245474">
    <property type="component" value="Unassembled WGS sequence"/>
</dbReference>
<protein>
    <submittedName>
        <fullName evidence="1">Uncharacterized protein</fullName>
    </submittedName>
</protein>
<sequence>MGTVKTLLIGLILGAAAGAALGYNHGRGAPLLSNPFAEYGAEEALLERAAELGEDARQRLREALE</sequence>
<name>A0A2U2N6Y0_9GAMM</name>
<reference evidence="1 2" key="1">
    <citation type="submission" date="2018-05" db="EMBL/GenBank/DDBJ databases">
        <title>Spiribacter halobius sp. nov., a moderately halophilic bacterium isolated from marine solar saltern.</title>
        <authorList>
            <person name="Zheng W.-S."/>
            <person name="Lu D.-C."/>
            <person name="Du Z.-J."/>
        </authorList>
    </citation>
    <scope>NUCLEOTIDE SEQUENCE [LARGE SCALE GENOMIC DNA]</scope>
    <source>
        <strain evidence="1 2">E85</strain>
    </source>
</reference>
<comment type="caution">
    <text evidence="1">The sequence shown here is derived from an EMBL/GenBank/DDBJ whole genome shotgun (WGS) entry which is preliminary data.</text>
</comment>
<dbReference type="EMBL" id="QFFI01000004">
    <property type="protein sequence ID" value="PWG64965.1"/>
    <property type="molecule type" value="Genomic_DNA"/>
</dbReference>
<dbReference type="AlphaFoldDB" id="A0A2U2N6Y0"/>
<gene>
    <name evidence="1" type="ORF">DEM34_04000</name>
</gene>
<evidence type="ECO:0000313" key="1">
    <source>
        <dbReference type="EMBL" id="PWG64965.1"/>
    </source>
</evidence>
<proteinExistence type="predicted"/>